<dbReference type="PROSITE" id="PS50097">
    <property type="entry name" value="BTB"/>
    <property type="match status" value="1"/>
</dbReference>
<dbReference type="Proteomes" id="UP001355207">
    <property type="component" value="Chromosome 5"/>
</dbReference>
<dbReference type="AlphaFoldDB" id="A0AAX4JVB6"/>
<protein>
    <recommendedName>
        <fullName evidence="2">BTB domain-containing protein</fullName>
    </recommendedName>
</protein>
<feature type="region of interest" description="Disordered" evidence="1">
    <location>
        <begin position="1"/>
        <end position="24"/>
    </location>
</feature>
<keyword evidence="4" id="KW-1185">Reference proteome</keyword>
<organism evidence="3 4">
    <name type="scientific">Kwoniella dendrophila CBS 6074</name>
    <dbReference type="NCBI Taxonomy" id="1295534"/>
    <lineage>
        <taxon>Eukaryota</taxon>
        <taxon>Fungi</taxon>
        <taxon>Dikarya</taxon>
        <taxon>Basidiomycota</taxon>
        <taxon>Agaricomycotina</taxon>
        <taxon>Tremellomycetes</taxon>
        <taxon>Tremellales</taxon>
        <taxon>Cryptococcaceae</taxon>
        <taxon>Kwoniella</taxon>
    </lineage>
</organism>
<gene>
    <name evidence="3" type="ORF">L201_004169</name>
</gene>
<feature type="domain" description="BTB" evidence="2">
    <location>
        <begin position="26"/>
        <end position="97"/>
    </location>
</feature>
<evidence type="ECO:0000256" key="1">
    <source>
        <dbReference type="SAM" id="MobiDB-lite"/>
    </source>
</evidence>
<dbReference type="GeneID" id="91094839"/>
<evidence type="ECO:0000313" key="4">
    <source>
        <dbReference type="Proteomes" id="UP001355207"/>
    </source>
</evidence>
<reference evidence="3 4" key="1">
    <citation type="submission" date="2024-01" db="EMBL/GenBank/DDBJ databases">
        <title>Comparative genomics of Cryptococcus and Kwoniella reveals pathogenesis evolution and contrasting modes of karyotype evolution via chromosome fusion or intercentromeric recombination.</title>
        <authorList>
            <person name="Coelho M.A."/>
            <person name="David-Palma M."/>
            <person name="Shea T."/>
            <person name="Bowers K."/>
            <person name="McGinley-Smith S."/>
            <person name="Mohammad A.W."/>
            <person name="Gnirke A."/>
            <person name="Yurkov A.M."/>
            <person name="Nowrousian M."/>
            <person name="Sun S."/>
            <person name="Cuomo C.A."/>
            <person name="Heitman J."/>
        </authorList>
    </citation>
    <scope>NUCLEOTIDE SEQUENCE [LARGE SCALE GENOMIC DNA]</scope>
    <source>
        <strain evidence="3 4">CBS 6074</strain>
    </source>
</reference>
<dbReference type="RefSeq" id="XP_066076012.1">
    <property type="nucleotide sequence ID" value="XM_066219915.1"/>
</dbReference>
<name>A0AAX4JVB6_9TREE</name>
<evidence type="ECO:0000259" key="2">
    <source>
        <dbReference type="PROSITE" id="PS50097"/>
    </source>
</evidence>
<sequence length="289" mass="32823">MPSQRNSEAGPSKKPRLHENHRDPSADVTLISNDNVELKASSFYLSRVSKFFEDAFNLPLPSSGTGKCRDPICLDFSQETISIFLDMVLIPKPYLKKYIEDIKSFEKLKNLLLLVEFILCDDNLITSILNAIKSIGEKEPMNLLKFAEERNDISMAQQAISSLYTVIPKHNEYVSDAASNARRTQTLKSLADKWEKIKLDFSKLSPEYQSELFIMTLLRCHTRNAPSRSSTSIGSNFNQDDWASIGNSFDPSKHMKSKIPQIKSDGHYIESPDFDFDIIPTGRRRHGRG</sequence>
<proteinExistence type="predicted"/>
<dbReference type="InterPro" id="IPR000210">
    <property type="entry name" value="BTB/POZ_dom"/>
</dbReference>
<dbReference type="EMBL" id="CP144102">
    <property type="protein sequence ID" value="WWC89249.1"/>
    <property type="molecule type" value="Genomic_DNA"/>
</dbReference>
<accession>A0AAX4JVB6</accession>
<evidence type="ECO:0000313" key="3">
    <source>
        <dbReference type="EMBL" id="WWC89249.1"/>
    </source>
</evidence>